<dbReference type="HAMAP" id="MF_00120">
    <property type="entry name" value="GatA"/>
    <property type="match status" value="1"/>
</dbReference>
<evidence type="ECO:0000256" key="3">
    <source>
        <dbReference type="ARBA" id="ARBA00012739"/>
    </source>
</evidence>
<proteinExistence type="inferred from homology"/>
<dbReference type="InterPro" id="IPR036928">
    <property type="entry name" value="AS_sf"/>
</dbReference>
<evidence type="ECO:0000256" key="4">
    <source>
        <dbReference type="ARBA" id="ARBA00014428"/>
    </source>
</evidence>
<keyword evidence="5 10" id="KW-0436">Ligase</keyword>
<dbReference type="PANTHER" id="PTHR11895:SF151">
    <property type="entry name" value="GLUTAMYL-TRNA(GLN) AMIDOTRANSFERASE SUBUNIT A"/>
    <property type="match status" value="1"/>
</dbReference>
<dbReference type="GO" id="GO:0050567">
    <property type="term" value="F:glutaminyl-tRNA synthase (glutamine-hydrolyzing) activity"/>
    <property type="evidence" value="ECO:0007669"/>
    <property type="project" value="UniProtKB-UniRule"/>
</dbReference>
<gene>
    <name evidence="10 12" type="primary">gatA</name>
    <name evidence="12" type="ORF">ENJ61_05445</name>
</gene>
<evidence type="ECO:0000256" key="2">
    <source>
        <dbReference type="ARBA" id="ARBA00011123"/>
    </source>
</evidence>
<dbReference type="PROSITE" id="PS00571">
    <property type="entry name" value="AMIDASES"/>
    <property type="match status" value="1"/>
</dbReference>
<dbReference type="InterPro" id="IPR004412">
    <property type="entry name" value="GatA"/>
</dbReference>
<keyword evidence="8 10" id="KW-0648">Protein biosynthesis</keyword>
<dbReference type="GO" id="GO:0006412">
    <property type="term" value="P:translation"/>
    <property type="evidence" value="ECO:0007669"/>
    <property type="project" value="UniProtKB-UniRule"/>
</dbReference>
<dbReference type="InterPro" id="IPR020556">
    <property type="entry name" value="Amidase_CS"/>
</dbReference>
<dbReference type="GO" id="GO:0030956">
    <property type="term" value="C:glutamyl-tRNA(Gln) amidotransferase complex"/>
    <property type="evidence" value="ECO:0007669"/>
    <property type="project" value="InterPro"/>
</dbReference>
<dbReference type="EMBL" id="DRNB01000196">
    <property type="protein sequence ID" value="HHJ64337.1"/>
    <property type="molecule type" value="Genomic_DNA"/>
</dbReference>
<evidence type="ECO:0000256" key="6">
    <source>
        <dbReference type="ARBA" id="ARBA00022741"/>
    </source>
</evidence>
<dbReference type="InterPro" id="IPR000120">
    <property type="entry name" value="Amidase"/>
</dbReference>
<dbReference type="NCBIfam" id="TIGR00132">
    <property type="entry name" value="gatA"/>
    <property type="match status" value="1"/>
</dbReference>
<evidence type="ECO:0000256" key="1">
    <source>
        <dbReference type="ARBA" id="ARBA00008069"/>
    </source>
</evidence>
<dbReference type="SUPFAM" id="SSF75304">
    <property type="entry name" value="Amidase signature (AS) enzymes"/>
    <property type="match status" value="1"/>
</dbReference>
<dbReference type="AlphaFoldDB" id="A0A7C5Q4X5"/>
<feature type="active site" description="Charge relay system" evidence="10">
    <location>
        <position position="75"/>
    </location>
</feature>
<feature type="active site" description="Charge relay system" evidence="10">
    <location>
        <position position="150"/>
    </location>
</feature>
<dbReference type="Gene3D" id="3.90.1300.10">
    <property type="entry name" value="Amidase signature (AS) domain"/>
    <property type="match status" value="1"/>
</dbReference>
<organism evidence="12">
    <name type="scientific">Aquifex aeolicus</name>
    <dbReference type="NCBI Taxonomy" id="63363"/>
    <lineage>
        <taxon>Bacteria</taxon>
        <taxon>Pseudomonadati</taxon>
        <taxon>Aquificota</taxon>
        <taxon>Aquificia</taxon>
        <taxon>Aquificales</taxon>
        <taxon>Aquificaceae</taxon>
        <taxon>Aquifex</taxon>
    </lineage>
</organism>
<comment type="function">
    <text evidence="10">Allows the formation of correctly charged Gln-tRNA(Gln) through the transamidation of misacylated Glu-tRNA(Gln) in organisms which lack glutaminyl-tRNA synthetase. The reaction takes place in the presence of glutamine and ATP through an activated gamma-phospho-Glu-tRNA(Gln).</text>
</comment>
<reference evidence="12" key="1">
    <citation type="journal article" date="2020" name="mSystems">
        <title>Genome- and Community-Level Interaction Insights into Carbon Utilization and Element Cycling Functions of Hydrothermarchaeota in Hydrothermal Sediment.</title>
        <authorList>
            <person name="Zhou Z."/>
            <person name="Liu Y."/>
            <person name="Xu W."/>
            <person name="Pan J."/>
            <person name="Luo Z.H."/>
            <person name="Li M."/>
        </authorList>
    </citation>
    <scope>NUCLEOTIDE SEQUENCE [LARGE SCALE GENOMIC DNA]</scope>
    <source>
        <strain evidence="12">HyVt-501</strain>
    </source>
</reference>
<feature type="active site" description="Acyl-ester intermediate" evidence="10">
    <location>
        <position position="174"/>
    </location>
</feature>
<evidence type="ECO:0000256" key="10">
    <source>
        <dbReference type="HAMAP-Rule" id="MF_00120"/>
    </source>
</evidence>
<name>A0A7C5Q4X5_AQUAO</name>
<comment type="caution">
    <text evidence="12">The sequence shown here is derived from an EMBL/GenBank/DDBJ whole genome shotgun (WGS) entry which is preliminary data.</text>
</comment>
<comment type="similarity">
    <text evidence="1 10">Belongs to the amidase family. GatA subfamily.</text>
</comment>
<dbReference type="Pfam" id="PF01425">
    <property type="entry name" value="Amidase"/>
    <property type="match status" value="1"/>
</dbReference>
<dbReference type="Proteomes" id="UP000885792">
    <property type="component" value="Unassembled WGS sequence"/>
</dbReference>
<comment type="subunit">
    <text evidence="2 10">Heterotrimer of A, B and C subunits.</text>
</comment>
<evidence type="ECO:0000256" key="9">
    <source>
        <dbReference type="ARBA" id="ARBA00047407"/>
    </source>
</evidence>
<evidence type="ECO:0000259" key="11">
    <source>
        <dbReference type="Pfam" id="PF01425"/>
    </source>
</evidence>
<protein>
    <recommendedName>
        <fullName evidence="4 10">Glutamyl-tRNA(Gln) amidotransferase subunit A</fullName>
        <shortName evidence="10">Glu-ADT subunit A</shortName>
        <ecNumber evidence="3 10">6.3.5.7</ecNumber>
    </recommendedName>
</protein>
<keyword evidence="6 10" id="KW-0547">Nucleotide-binding</keyword>
<keyword evidence="7 10" id="KW-0067">ATP-binding</keyword>
<evidence type="ECO:0000313" key="12">
    <source>
        <dbReference type="EMBL" id="HHJ64337.1"/>
    </source>
</evidence>
<dbReference type="EC" id="6.3.5.7" evidence="3 10"/>
<comment type="catalytic activity">
    <reaction evidence="9 10">
        <text>L-glutamyl-tRNA(Gln) + L-glutamine + ATP + H2O = L-glutaminyl-tRNA(Gln) + L-glutamate + ADP + phosphate + H(+)</text>
        <dbReference type="Rhea" id="RHEA:17521"/>
        <dbReference type="Rhea" id="RHEA-COMP:9681"/>
        <dbReference type="Rhea" id="RHEA-COMP:9684"/>
        <dbReference type="ChEBI" id="CHEBI:15377"/>
        <dbReference type="ChEBI" id="CHEBI:15378"/>
        <dbReference type="ChEBI" id="CHEBI:29985"/>
        <dbReference type="ChEBI" id="CHEBI:30616"/>
        <dbReference type="ChEBI" id="CHEBI:43474"/>
        <dbReference type="ChEBI" id="CHEBI:58359"/>
        <dbReference type="ChEBI" id="CHEBI:78520"/>
        <dbReference type="ChEBI" id="CHEBI:78521"/>
        <dbReference type="ChEBI" id="CHEBI:456216"/>
        <dbReference type="EC" id="6.3.5.7"/>
    </reaction>
</comment>
<evidence type="ECO:0000256" key="5">
    <source>
        <dbReference type="ARBA" id="ARBA00022598"/>
    </source>
</evidence>
<feature type="domain" description="Amidase" evidence="11">
    <location>
        <begin position="23"/>
        <end position="462"/>
    </location>
</feature>
<sequence>MLWRKGLRELAELVRKGEVKPSEVVESFFRRFEETEEKVRAYITPLYEKALDRAKKELDGRKPEGKLFGVPVAIKDNIVMKGERTTCASKILENFVSPYDATVVERLKREGALFTGKTNMDEFAMGSSTEYSAFFPTRNPWDTERVPGGSSGGSAVTTAVMSAPAALGSDTGGSIRQPASFCGVIGIKPTYGRVSRYGLVAFASSLDQIGVFGRRTEDVALLLEVISGHDPKDSTCMNVPVPAFTEELRKDVKGIRIGLPKEFFAFDLQREIRELFDKFVRGLEDLGCELREVSLPSVRYAIPAYYIIAPSEASSNLARYDGVKYGYRSSEFSNLIEMYAKTRDEGFGAEVKRRIMLGTFALSAGYYEAYYLKAQKVRTLIYRDFMKAFESVDVIAGPTTPTPPFRLGERLENPIEMYLSDVLTVPVNLAGLPGLSVPIGWTGNLPIGGQLVGRPWDEATLLRISYAWEQTFRHYERIPLSS</sequence>
<dbReference type="InterPro" id="IPR023631">
    <property type="entry name" value="Amidase_dom"/>
</dbReference>
<dbReference type="GO" id="GO:0005524">
    <property type="term" value="F:ATP binding"/>
    <property type="evidence" value="ECO:0007669"/>
    <property type="project" value="UniProtKB-KW"/>
</dbReference>
<accession>A0A7C5Q4X5</accession>
<evidence type="ECO:0000256" key="8">
    <source>
        <dbReference type="ARBA" id="ARBA00022917"/>
    </source>
</evidence>
<evidence type="ECO:0000256" key="7">
    <source>
        <dbReference type="ARBA" id="ARBA00022840"/>
    </source>
</evidence>
<dbReference type="PANTHER" id="PTHR11895">
    <property type="entry name" value="TRANSAMIDASE"/>
    <property type="match status" value="1"/>
</dbReference>